<keyword evidence="1" id="KW-0472">Membrane</keyword>
<evidence type="ECO:0000256" key="1">
    <source>
        <dbReference type="SAM" id="Phobius"/>
    </source>
</evidence>
<dbReference type="EMBL" id="JACHFW010000012">
    <property type="protein sequence ID" value="MBB5265525.1"/>
    <property type="molecule type" value="Genomic_DNA"/>
</dbReference>
<keyword evidence="1" id="KW-1133">Transmembrane helix</keyword>
<proteinExistence type="predicted"/>
<accession>A0A7W8M5Y7</accession>
<name>A0A7W8M5Y7_9FIRM</name>
<reference evidence="2 3" key="1">
    <citation type="submission" date="2020-08" db="EMBL/GenBank/DDBJ databases">
        <title>Genomic Encyclopedia of Type Strains, Phase IV (KMG-IV): sequencing the most valuable type-strain genomes for metagenomic binning, comparative biology and taxonomic classification.</title>
        <authorList>
            <person name="Goeker M."/>
        </authorList>
    </citation>
    <scope>NUCLEOTIDE SEQUENCE [LARGE SCALE GENOMIC DNA]</scope>
    <source>
        <strain evidence="2 3">DSM 106146</strain>
    </source>
</reference>
<gene>
    <name evidence="2" type="ORF">HNP82_002671</name>
</gene>
<evidence type="ECO:0000313" key="3">
    <source>
        <dbReference type="Proteomes" id="UP000543642"/>
    </source>
</evidence>
<keyword evidence="3" id="KW-1185">Reference proteome</keyword>
<dbReference type="RefSeq" id="WP_243164770.1">
    <property type="nucleotide sequence ID" value="NZ_CAWVEG010000073.1"/>
</dbReference>
<feature type="transmembrane region" description="Helical" evidence="1">
    <location>
        <begin position="17"/>
        <end position="38"/>
    </location>
</feature>
<comment type="caution">
    <text evidence="2">The sequence shown here is derived from an EMBL/GenBank/DDBJ whole genome shotgun (WGS) entry which is preliminary data.</text>
</comment>
<organism evidence="2 3">
    <name type="scientific">Catenibacillus scindens</name>
    <dbReference type="NCBI Taxonomy" id="673271"/>
    <lineage>
        <taxon>Bacteria</taxon>
        <taxon>Bacillati</taxon>
        <taxon>Bacillota</taxon>
        <taxon>Clostridia</taxon>
        <taxon>Lachnospirales</taxon>
        <taxon>Lachnospiraceae</taxon>
        <taxon>Catenibacillus</taxon>
    </lineage>
</organism>
<dbReference type="Pfam" id="PF14584">
    <property type="entry name" value="DUF4446"/>
    <property type="match status" value="1"/>
</dbReference>
<evidence type="ECO:0000313" key="2">
    <source>
        <dbReference type="EMBL" id="MBB5265525.1"/>
    </source>
</evidence>
<sequence>MEVQSRLLSNLSFDPGILIYMSLALLLVAFILLIVLFIRQNALLKKYRSFMRGRGGKSIEEVLRKRIDEIDKLKENDAYISRQLKYLEQAVSRSYQKCGIVKYDAFKEMGGKLSFAYALLNEDNSGYIINSIHSREGCYTYIKEIIKGESFLPLSEEENEAFEIAKQAGLADELKATKN</sequence>
<evidence type="ECO:0008006" key="4">
    <source>
        <dbReference type="Google" id="ProtNLM"/>
    </source>
</evidence>
<protein>
    <recommendedName>
        <fullName evidence="4">DUF4446 family protein</fullName>
    </recommendedName>
</protein>
<dbReference type="AlphaFoldDB" id="A0A7W8M5Y7"/>
<dbReference type="InterPro" id="IPR027981">
    <property type="entry name" value="DUF4446"/>
</dbReference>
<keyword evidence="1" id="KW-0812">Transmembrane</keyword>
<dbReference type="Proteomes" id="UP000543642">
    <property type="component" value="Unassembled WGS sequence"/>
</dbReference>